<dbReference type="Proteomes" id="UP000286746">
    <property type="component" value="Unassembled WGS sequence"/>
</dbReference>
<dbReference type="RefSeq" id="WP_125057193.1">
    <property type="nucleotide sequence ID" value="NZ_BHZD01000001.1"/>
</dbReference>
<dbReference type="InterPro" id="IPR036388">
    <property type="entry name" value="WH-like_DNA-bd_sf"/>
</dbReference>
<dbReference type="PIRSF" id="PIRSF005739">
    <property type="entry name" value="O-mtase"/>
    <property type="match status" value="1"/>
</dbReference>
<evidence type="ECO:0000259" key="6">
    <source>
        <dbReference type="Pfam" id="PF08100"/>
    </source>
</evidence>
<organism evidence="7 8">
    <name type="scientific">Streptomyces paromomycinus</name>
    <name type="common">Streptomyces rimosus subsp. paromomycinus</name>
    <dbReference type="NCBI Taxonomy" id="92743"/>
    <lineage>
        <taxon>Bacteria</taxon>
        <taxon>Bacillati</taxon>
        <taxon>Actinomycetota</taxon>
        <taxon>Actinomycetes</taxon>
        <taxon>Kitasatosporales</taxon>
        <taxon>Streptomycetaceae</taxon>
        <taxon>Streptomyces</taxon>
    </lineage>
</organism>
<proteinExistence type="predicted"/>
<dbReference type="GO" id="GO:0008171">
    <property type="term" value="F:O-methyltransferase activity"/>
    <property type="evidence" value="ECO:0007669"/>
    <property type="project" value="InterPro"/>
</dbReference>
<gene>
    <name evidence="7" type="ORF">GKJPGBOP_06723</name>
</gene>
<dbReference type="AlphaFoldDB" id="A0A401WCC4"/>
<dbReference type="InterPro" id="IPR036390">
    <property type="entry name" value="WH_DNA-bd_sf"/>
</dbReference>
<dbReference type="PANTHER" id="PTHR43712:SF2">
    <property type="entry name" value="O-METHYLTRANSFERASE CICE"/>
    <property type="match status" value="1"/>
</dbReference>
<dbReference type="InterPro" id="IPR016461">
    <property type="entry name" value="COMT-like"/>
</dbReference>
<accession>A0A401WCC4</accession>
<dbReference type="GO" id="GO:0046983">
    <property type="term" value="F:protein dimerization activity"/>
    <property type="evidence" value="ECO:0007669"/>
    <property type="project" value="InterPro"/>
</dbReference>
<evidence type="ECO:0000313" key="8">
    <source>
        <dbReference type="Proteomes" id="UP000286746"/>
    </source>
</evidence>
<dbReference type="PROSITE" id="PS51683">
    <property type="entry name" value="SAM_OMT_II"/>
    <property type="match status" value="1"/>
</dbReference>
<sequence length="337" mass="36147">MATTPHSPAVQLTEHALAYLHSAALRAAALLGVADHLADGPRTAEELATATGADAAHLRRALRLLATRDVFREDPDGTFHLTPAADALRSDVPSSMRDAVVMLTDEPFWRPAGQLADTVRAGRTVFEEIFGAPYFGHLERVPAAGAVFDTGMAGLAESENDPVAAAYDFPATGTVVDIGGGRGGLLRQVLLRNPGLTGILHDQETVLRHHTLDLPGLTGRWQTHSGDFFTTVPPGADVYLLKRILHDWHDDDCLRILRTCRTAMTRPGSRLLIVDAVLPQGNDAHPGKTMDILMMTSLNGRERDESAFRQLLGAAGLKPSRTIPTESTLSIVEAVAG</sequence>
<keyword evidence="8" id="KW-1185">Reference proteome</keyword>
<dbReference type="SUPFAM" id="SSF46785">
    <property type="entry name" value="Winged helix' DNA-binding domain"/>
    <property type="match status" value="1"/>
</dbReference>
<evidence type="ECO:0000256" key="2">
    <source>
        <dbReference type="ARBA" id="ARBA00022679"/>
    </source>
</evidence>
<dbReference type="InterPro" id="IPR001077">
    <property type="entry name" value="COMT_C"/>
</dbReference>
<comment type="caution">
    <text evidence="7">The sequence shown here is derived from an EMBL/GenBank/DDBJ whole genome shotgun (WGS) entry which is preliminary data.</text>
</comment>
<name>A0A401WCC4_STREY</name>
<protein>
    <submittedName>
        <fullName evidence="7">Hydroxyneurosporene-O-methyltransferase</fullName>
    </submittedName>
</protein>
<evidence type="ECO:0000256" key="4">
    <source>
        <dbReference type="PIRSR" id="PIRSR005739-1"/>
    </source>
</evidence>
<dbReference type="SUPFAM" id="SSF53335">
    <property type="entry name" value="S-adenosyl-L-methionine-dependent methyltransferases"/>
    <property type="match status" value="1"/>
</dbReference>
<dbReference type="Pfam" id="PF00891">
    <property type="entry name" value="Methyltransf_2"/>
    <property type="match status" value="1"/>
</dbReference>
<feature type="active site" description="Proton acceptor" evidence="4">
    <location>
        <position position="246"/>
    </location>
</feature>
<feature type="domain" description="O-methyltransferase dimerisation" evidence="6">
    <location>
        <begin position="14"/>
        <end position="88"/>
    </location>
</feature>
<evidence type="ECO:0000259" key="5">
    <source>
        <dbReference type="Pfam" id="PF00891"/>
    </source>
</evidence>
<dbReference type="EMBL" id="BHZD01000001">
    <property type="protein sequence ID" value="GCD46968.1"/>
    <property type="molecule type" value="Genomic_DNA"/>
</dbReference>
<dbReference type="Gene3D" id="1.10.10.10">
    <property type="entry name" value="Winged helix-like DNA-binding domain superfamily/Winged helix DNA-binding domain"/>
    <property type="match status" value="1"/>
</dbReference>
<dbReference type="InterPro" id="IPR029063">
    <property type="entry name" value="SAM-dependent_MTases_sf"/>
</dbReference>
<dbReference type="Pfam" id="PF08100">
    <property type="entry name" value="Dimerisation"/>
    <property type="match status" value="1"/>
</dbReference>
<keyword evidence="1 7" id="KW-0489">Methyltransferase</keyword>
<dbReference type="PANTHER" id="PTHR43712">
    <property type="entry name" value="PUTATIVE (AFU_ORTHOLOGUE AFUA_4G14580)-RELATED"/>
    <property type="match status" value="1"/>
</dbReference>
<dbReference type="InterPro" id="IPR012967">
    <property type="entry name" value="COMT_dimerisation"/>
</dbReference>
<dbReference type="GO" id="GO:0032259">
    <property type="term" value="P:methylation"/>
    <property type="evidence" value="ECO:0007669"/>
    <property type="project" value="UniProtKB-KW"/>
</dbReference>
<dbReference type="Gene3D" id="3.40.50.150">
    <property type="entry name" value="Vaccinia Virus protein VP39"/>
    <property type="match status" value="1"/>
</dbReference>
<evidence type="ECO:0000256" key="1">
    <source>
        <dbReference type="ARBA" id="ARBA00022603"/>
    </source>
</evidence>
<keyword evidence="3" id="KW-0949">S-adenosyl-L-methionine</keyword>
<reference evidence="7 8" key="1">
    <citation type="submission" date="2018-11" db="EMBL/GenBank/DDBJ databases">
        <title>Whole genome sequence of Streptomyces paromomycinus NBRC 15454(T).</title>
        <authorList>
            <person name="Komaki H."/>
            <person name="Tamura T."/>
        </authorList>
    </citation>
    <scope>NUCLEOTIDE SEQUENCE [LARGE SCALE GENOMIC DNA]</scope>
    <source>
        <strain evidence="7 8">NBRC 15454</strain>
    </source>
</reference>
<evidence type="ECO:0000256" key="3">
    <source>
        <dbReference type="ARBA" id="ARBA00022691"/>
    </source>
</evidence>
<feature type="domain" description="O-methyltransferase C-terminal" evidence="5">
    <location>
        <begin position="114"/>
        <end position="317"/>
    </location>
</feature>
<evidence type="ECO:0000313" key="7">
    <source>
        <dbReference type="EMBL" id="GCD46968.1"/>
    </source>
</evidence>
<keyword evidence="2 7" id="KW-0808">Transferase</keyword>